<dbReference type="AlphaFoldDB" id="A0AAD7EAZ2"/>
<feature type="region of interest" description="Disordered" evidence="1">
    <location>
        <begin position="49"/>
        <end position="80"/>
    </location>
</feature>
<name>A0AAD7EAZ2_9AGAR</name>
<evidence type="ECO:0000256" key="1">
    <source>
        <dbReference type="SAM" id="MobiDB-lite"/>
    </source>
</evidence>
<accession>A0AAD7EAZ2</accession>
<protein>
    <recommendedName>
        <fullName evidence="4">MULE transposase domain-containing protein</fullName>
    </recommendedName>
</protein>
<dbReference type="Proteomes" id="UP001218218">
    <property type="component" value="Unassembled WGS sequence"/>
</dbReference>
<gene>
    <name evidence="2" type="ORF">DFH08DRAFT_720515</name>
</gene>
<evidence type="ECO:0008006" key="4">
    <source>
        <dbReference type="Google" id="ProtNLM"/>
    </source>
</evidence>
<keyword evidence="3" id="KW-1185">Reference proteome</keyword>
<comment type="caution">
    <text evidence="2">The sequence shown here is derived from an EMBL/GenBank/DDBJ whole genome shotgun (WGS) entry which is preliminary data.</text>
</comment>
<evidence type="ECO:0000313" key="2">
    <source>
        <dbReference type="EMBL" id="KAJ7306978.1"/>
    </source>
</evidence>
<proteinExistence type="predicted"/>
<feature type="compositionally biased region" description="Basic and acidic residues" evidence="1">
    <location>
        <begin position="49"/>
        <end position="61"/>
    </location>
</feature>
<organism evidence="2 3">
    <name type="scientific">Mycena albidolilacea</name>
    <dbReference type="NCBI Taxonomy" id="1033008"/>
    <lineage>
        <taxon>Eukaryota</taxon>
        <taxon>Fungi</taxon>
        <taxon>Dikarya</taxon>
        <taxon>Basidiomycota</taxon>
        <taxon>Agaricomycotina</taxon>
        <taxon>Agaricomycetes</taxon>
        <taxon>Agaricomycetidae</taxon>
        <taxon>Agaricales</taxon>
        <taxon>Marasmiineae</taxon>
        <taxon>Mycenaceae</taxon>
        <taxon>Mycena</taxon>
    </lineage>
</organism>
<dbReference type="EMBL" id="JARIHO010000090">
    <property type="protein sequence ID" value="KAJ7306978.1"/>
    <property type="molecule type" value="Genomic_DNA"/>
</dbReference>
<evidence type="ECO:0000313" key="3">
    <source>
        <dbReference type="Proteomes" id="UP001218218"/>
    </source>
</evidence>
<reference evidence="2" key="1">
    <citation type="submission" date="2023-03" db="EMBL/GenBank/DDBJ databases">
        <title>Massive genome expansion in bonnet fungi (Mycena s.s.) driven by repeated elements and novel gene families across ecological guilds.</title>
        <authorList>
            <consortium name="Lawrence Berkeley National Laboratory"/>
            <person name="Harder C.B."/>
            <person name="Miyauchi S."/>
            <person name="Viragh M."/>
            <person name="Kuo A."/>
            <person name="Thoen E."/>
            <person name="Andreopoulos B."/>
            <person name="Lu D."/>
            <person name="Skrede I."/>
            <person name="Drula E."/>
            <person name="Henrissat B."/>
            <person name="Morin E."/>
            <person name="Kohler A."/>
            <person name="Barry K."/>
            <person name="LaButti K."/>
            <person name="Morin E."/>
            <person name="Salamov A."/>
            <person name="Lipzen A."/>
            <person name="Mereny Z."/>
            <person name="Hegedus B."/>
            <person name="Baldrian P."/>
            <person name="Stursova M."/>
            <person name="Weitz H."/>
            <person name="Taylor A."/>
            <person name="Grigoriev I.V."/>
            <person name="Nagy L.G."/>
            <person name="Martin F."/>
            <person name="Kauserud H."/>
        </authorList>
    </citation>
    <scope>NUCLEOTIDE SEQUENCE</scope>
    <source>
        <strain evidence="2">CBHHK002</strain>
    </source>
</reference>
<sequence>MEGVRYCKKCRKHKEITSENWKAKFSGGGIELQVKCRSCADKDALNLREKRAGKKTEKENDLGDESDGNGKPSGSTDDASDFIGVSAQTLDTFLDALSAAGDIKMFSALVDVSALEKEEVRNTADAVAELVWEKIGYRFHYHSTHPFKNSSTARYEYHCAQISTRQHKSKKTVEPAKQRDKGQMHTFNCQGWLTVWACPDDSEYFIRIRHQECHEKYVCIDLPDDLWKEILKTHPHPAFSQKAVYNVWLKHQQTQWRRHDDELKSAKILLKEFTHDPIYQLEPISLLDDGGGCTAIAFALPSLLRKWAGTIREVGFDSTFNTTKSGFECFSLLGEVFGSGLPVGFLLIKTNSPDPNKKEEYIQSVIRHFVDSWNLRILQCLSDKDITEINALLAELPDDIKYQICFWHSIKIVKGRLSVLARRPAFYNVEEAFNEFDWIARDFVPECLKVAQNAIPAGQTSEISAPARPKVIINLNGQPKTATPAAGDATGDKQDRLDRLLNSLDDLECLLDSLDDESENDDLADDSDAVDQFDGPASWFEPGETSFAPDKNYTFCPAPHRRQILRIFIRHFCEHSLLPDRSGNTRTAIEIRNAAVFEMYNFCTQRGLREVWGYMWAAWYCPGKYKLWARASQPDFIGRWRTTMAVENFWRNLKHGTLHHFLHP</sequence>